<dbReference type="Proteomes" id="UP000254052">
    <property type="component" value="Unassembled WGS sequence"/>
</dbReference>
<dbReference type="AlphaFoldDB" id="A0A377B2K4"/>
<accession>A0A377B2K4</accession>
<organism evidence="1 2">
    <name type="scientific">Escherichia coli</name>
    <dbReference type="NCBI Taxonomy" id="562"/>
    <lineage>
        <taxon>Bacteria</taxon>
        <taxon>Pseudomonadati</taxon>
        <taxon>Pseudomonadota</taxon>
        <taxon>Gammaproteobacteria</taxon>
        <taxon>Enterobacterales</taxon>
        <taxon>Enterobacteriaceae</taxon>
        <taxon>Escherichia</taxon>
    </lineage>
</organism>
<evidence type="ECO:0000313" key="2">
    <source>
        <dbReference type="Proteomes" id="UP000254052"/>
    </source>
</evidence>
<reference evidence="1 2" key="1">
    <citation type="submission" date="2018-06" db="EMBL/GenBank/DDBJ databases">
        <authorList>
            <consortium name="Pathogen Informatics"/>
            <person name="Doyle S."/>
        </authorList>
    </citation>
    <scope>NUCLEOTIDE SEQUENCE [LARGE SCALE GENOMIC DNA]</scope>
    <source>
        <strain evidence="1 2">NCTC9962</strain>
    </source>
</reference>
<dbReference type="EMBL" id="UGED01000007">
    <property type="protein sequence ID" value="STL41933.1"/>
    <property type="molecule type" value="Genomic_DNA"/>
</dbReference>
<proteinExistence type="predicted"/>
<sequence>MLRGSTKVYTSSYYEEFQGILTVLKHRLFMFLDEWQARYLTDNIEYIDIGIDDDEQRPRGRPQGSKNKQKRFTLDDNTLSVFAAGKAATQGLS</sequence>
<evidence type="ECO:0000313" key="1">
    <source>
        <dbReference type="EMBL" id="STL41933.1"/>
    </source>
</evidence>
<name>A0A377B2K4_ECOLX</name>
<gene>
    <name evidence="1" type="ORF">NCTC9962_02682</name>
</gene>
<protein>
    <submittedName>
        <fullName evidence="1">Uncharacterized protein</fullName>
    </submittedName>
</protein>